<keyword evidence="7 10" id="KW-0472">Membrane</keyword>
<feature type="region of interest" description="Disordered" evidence="9">
    <location>
        <begin position="280"/>
        <end position="388"/>
    </location>
</feature>
<dbReference type="InterPro" id="IPR001708">
    <property type="entry name" value="YidC/ALB3/OXA1/COX18"/>
</dbReference>
<dbReference type="GO" id="GO:0005886">
    <property type="term" value="C:plasma membrane"/>
    <property type="evidence" value="ECO:0007669"/>
    <property type="project" value="UniProtKB-SubCell"/>
</dbReference>
<evidence type="ECO:0000256" key="9">
    <source>
        <dbReference type="SAM" id="MobiDB-lite"/>
    </source>
</evidence>
<evidence type="ECO:0000256" key="7">
    <source>
        <dbReference type="ARBA" id="ARBA00023136"/>
    </source>
</evidence>
<comment type="subcellular location">
    <subcellularLocation>
        <location evidence="1">Cell membrane</location>
        <topology evidence="1">Multi-pass membrane protein</topology>
    </subcellularLocation>
</comment>
<evidence type="ECO:0000256" key="1">
    <source>
        <dbReference type="ARBA" id="ARBA00004651"/>
    </source>
</evidence>
<keyword evidence="3" id="KW-1003">Cell membrane</keyword>
<dbReference type="GO" id="GO:0032977">
    <property type="term" value="F:membrane insertase activity"/>
    <property type="evidence" value="ECO:0007669"/>
    <property type="project" value="InterPro"/>
</dbReference>
<dbReference type="CDD" id="cd20070">
    <property type="entry name" value="5TM_YidC_Alb3"/>
    <property type="match status" value="1"/>
</dbReference>
<feature type="transmembrane region" description="Helical" evidence="10">
    <location>
        <begin position="191"/>
        <end position="212"/>
    </location>
</feature>
<evidence type="ECO:0000256" key="3">
    <source>
        <dbReference type="ARBA" id="ARBA00022475"/>
    </source>
</evidence>
<accession>A0A6J6S1P6</accession>
<dbReference type="PANTHER" id="PTHR12428">
    <property type="entry name" value="OXA1"/>
    <property type="match status" value="1"/>
</dbReference>
<dbReference type="InterPro" id="IPR028055">
    <property type="entry name" value="YidC/Oxa/ALB_C"/>
</dbReference>
<evidence type="ECO:0000256" key="10">
    <source>
        <dbReference type="SAM" id="Phobius"/>
    </source>
</evidence>
<evidence type="ECO:0000256" key="6">
    <source>
        <dbReference type="ARBA" id="ARBA00022989"/>
    </source>
</evidence>
<feature type="transmembrane region" description="Helical" evidence="10">
    <location>
        <begin position="27"/>
        <end position="50"/>
    </location>
</feature>
<evidence type="ECO:0000256" key="8">
    <source>
        <dbReference type="ARBA" id="ARBA00023186"/>
    </source>
</evidence>
<keyword evidence="2" id="KW-0813">Transport</keyword>
<evidence type="ECO:0000256" key="5">
    <source>
        <dbReference type="ARBA" id="ARBA00022927"/>
    </source>
</evidence>
<dbReference type="EMBL" id="CAEZYU010000004">
    <property type="protein sequence ID" value="CAB4728663.1"/>
    <property type="molecule type" value="Genomic_DNA"/>
</dbReference>
<evidence type="ECO:0000256" key="4">
    <source>
        <dbReference type="ARBA" id="ARBA00022692"/>
    </source>
</evidence>
<gene>
    <name evidence="12" type="ORF">UFOPK2766_00164</name>
</gene>
<feature type="compositionally biased region" description="Low complexity" evidence="9">
    <location>
        <begin position="293"/>
        <end position="329"/>
    </location>
</feature>
<sequence>MFEQFFDALASVLNFFYVLVPEGIRPWFGYGFSIMALTVLVMALITPLTVKSTRSMLQMQRMQPEMKRIQEKYKNDREKLNAELMAFYKENSINPLGGCLPMVAQMPVFIIMYRLIRGLTVRDGGLGTGTGQILAQVQKNIETTPWIFTKQVFHPEHLNPSTALYQALSKTNRMNFLGMDLSLSASQALKLGLLLAIPYLALLGIMLATGLFQNHQLQSRNTSTNVNPQQQMIMKFMPFFLPIFSFAFPAGMALYWCTQNFCRIGTNSYITRSVYRKEHEKNPIEVSSKEAKGSQSGKSTKSSKAAVVTTAEISSKSGSKKGATGSKKSANAEPEVRSPGNSVKSQAAHKKQSGSDSTDGTTSSTPGKAKVNPRRSGESRRGSQTKNN</sequence>
<dbReference type="InterPro" id="IPR047196">
    <property type="entry name" value="YidC_ALB_C"/>
</dbReference>
<proteinExistence type="predicted"/>
<dbReference type="GO" id="GO:0051205">
    <property type="term" value="P:protein insertion into membrane"/>
    <property type="evidence" value="ECO:0007669"/>
    <property type="project" value="TreeGrafter"/>
</dbReference>
<evidence type="ECO:0000313" key="12">
    <source>
        <dbReference type="EMBL" id="CAB4728663.1"/>
    </source>
</evidence>
<dbReference type="GO" id="GO:0015031">
    <property type="term" value="P:protein transport"/>
    <property type="evidence" value="ECO:0007669"/>
    <property type="project" value="UniProtKB-KW"/>
</dbReference>
<dbReference type="Pfam" id="PF02096">
    <property type="entry name" value="60KD_IMP"/>
    <property type="match status" value="1"/>
</dbReference>
<feature type="compositionally biased region" description="Basic and acidic residues" evidence="9">
    <location>
        <begin position="280"/>
        <end position="292"/>
    </location>
</feature>
<feature type="domain" description="Membrane insertase YidC/Oxa/ALB C-terminal" evidence="11">
    <location>
        <begin position="30"/>
        <end position="271"/>
    </location>
</feature>
<evidence type="ECO:0000256" key="2">
    <source>
        <dbReference type="ARBA" id="ARBA00022448"/>
    </source>
</evidence>
<feature type="compositionally biased region" description="Low complexity" evidence="9">
    <location>
        <begin position="354"/>
        <end position="365"/>
    </location>
</feature>
<keyword evidence="6 10" id="KW-1133">Transmembrane helix</keyword>
<dbReference type="PANTHER" id="PTHR12428:SF65">
    <property type="entry name" value="CYTOCHROME C OXIDASE ASSEMBLY PROTEIN COX18, MITOCHONDRIAL"/>
    <property type="match status" value="1"/>
</dbReference>
<feature type="transmembrane region" description="Helical" evidence="10">
    <location>
        <begin position="233"/>
        <end position="256"/>
    </location>
</feature>
<protein>
    <submittedName>
        <fullName evidence="12">Unannotated protein</fullName>
    </submittedName>
</protein>
<dbReference type="NCBIfam" id="TIGR03592">
    <property type="entry name" value="yidC_oxa1_cterm"/>
    <property type="match status" value="1"/>
</dbReference>
<organism evidence="12">
    <name type="scientific">freshwater metagenome</name>
    <dbReference type="NCBI Taxonomy" id="449393"/>
    <lineage>
        <taxon>unclassified sequences</taxon>
        <taxon>metagenomes</taxon>
        <taxon>ecological metagenomes</taxon>
    </lineage>
</organism>
<evidence type="ECO:0000259" key="11">
    <source>
        <dbReference type="Pfam" id="PF02096"/>
    </source>
</evidence>
<reference evidence="12" key="1">
    <citation type="submission" date="2020-05" db="EMBL/GenBank/DDBJ databases">
        <authorList>
            <person name="Chiriac C."/>
            <person name="Salcher M."/>
            <person name="Ghai R."/>
            <person name="Kavagutti S V."/>
        </authorList>
    </citation>
    <scope>NUCLEOTIDE SEQUENCE</scope>
</reference>
<keyword evidence="8" id="KW-0143">Chaperone</keyword>
<keyword evidence="4 10" id="KW-0812">Transmembrane</keyword>
<name>A0A6J6S1P6_9ZZZZ</name>
<dbReference type="AlphaFoldDB" id="A0A6J6S1P6"/>
<keyword evidence="5" id="KW-0653">Protein transport</keyword>